<dbReference type="Pfam" id="PF01399">
    <property type="entry name" value="PCI"/>
    <property type="match status" value="1"/>
</dbReference>
<protein>
    <submittedName>
        <fullName evidence="3">PCI domain-containing protein</fullName>
    </submittedName>
</protein>
<dbReference type="AlphaFoldDB" id="A0A914RAU3"/>
<accession>A0A914RAU3</accession>
<dbReference type="WBParaSite" id="PEQ_0000183001-mRNA-1">
    <property type="protein sequence ID" value="PEQ_0000183001-mRNA-1"/>
    <property type="gene ID" value="PEQ_0000183001"/>
</dbReference>
<feature type="domain" description="PCI" evidence="1">
    <location>
        <begin position="35"/>
        <end position="100"/>
    </location>
</feature>
<name>A0A914RAU3_PAREQ</name>
<keyword evidence="2" id="KW-1185">Reference proteome</keyword>
<evidence type="ECO:0000313" key="2">
    <source>
        <dbReference type="Proteomes" id="UP000887564"/>
    </source>
</evidence>
<dbReference type="Gene3D" id="1.25.40.570">
    <property type="match status" value="1"/>
</dbReference>
<dbReference type="PANTHER" id="PTHR10678">
    <property type="entry name" value="26S PROTEASOME NON-ATPASE REGULATORY SUBUNIT 11/COP9 SIGNALOSOME COMPLEX SUBUNIT 2"/>
    <property type="match status" value="1"/>
</dbReference>
<dbReference type="InterPro" id="IPR000717">
    <property type="entry name" value="PCI_dom"/>
</dbReference>
<proteinExistence type="predicted"/>
<reference evidence="3" key="1">
    <citation type="submission" date="2022-11" db="UniProtKB">
        <authorList>
            <consortium name="WormBaseParasite"/>
        </authorList>
    </citation>
    <scope>IDENTIFICATION</scope>
</reference>
<evidence type="ECO:0000313" key="3">
    <source>
        <dbReference type="WBParaSite" id="PEQ_0000183001-mRNA-1"/>
    </source>
</evidence>
<evidence type="ECO:0000259" key="1">
    <source>
        <dbReference type="SMART" id="SM00088"/>
    </source>
</evidence>
<dbReference type="InterPro" id="IPR050871">
    <property type="entry name" value="26S_Proteasome/COP9_Components"/>
</dbReference>
<dbReference type="SUPFAM" id="SSF46785">
    <property type="entry name" value="Winged helix' DNA-binding domain"/>
    <property type="match status" value="1"/>
</dbReference>
<organism evidence="2 3">
    <name type="scientific">Parascaris equorum</name>
    <name type="common">Equine roundworm</name>
    <dbReference type="NCBI Taxonomy" id="6256"/>
    <lineage>
        <taxon>Eukaryota</taxon>
        <taxon>Metazoa</taxon>
        <taxon>Ecdysozoa</taxon>
        <taxon>Nematoda</taxon>
        <taxon>Chromadorea</taxon>
        <taxon>Rhabditida</taxon>
        <taxon>Spirurina</taxon>
        <taxon>Ascaridomorpha</taxon>
        <taxon>Ascaridoidea</taxon>
        <taxon>Ascarididae</taxon>
        <taxon>Parascaris</taxon>
    </lineage>
</organism>
<dbReference type="SMART" id="SM00088">
    <property type="entry name" value="PINT"/>
    <property type="match status" value="1"/>
</dbReference>
<dbReference type="Proteomes" id="UP000887564">
    <property type="component" value="Unplaced"/>
</dbReference>
<sequence>MRAIAEAAKKRSLADFNAAFGRYRDELQCDAVVKKHFNSLSDSMLEKDLCRIIEPYSYVQISHIAAEIGLDKDKVEKKLSQMILDKKFSGRCIDLSIDASCI</sequence>
<dbReference type="InterPro" id="IPR036390">
    <property type="entry name" value="WH_DNA-bd_sf"/>
</dbReference>